<evidence type="ECO:0000313" key="17">
    <source>
        <dbReference type="EMBL" id="RYC74569.1"/>
    </source>
</evidence>
<comment type="subcellular location">
    <subcellularLocation>
        <location evidence="1">Membrane</location>
        <topology evidence="1">Multi-pass membrane protein</topology>
    </subcellularLocation>
</comment>
<name>A0ABY0FNQ8_9BACT</name>
<feature type="transmembrane region" description="Helical" evidence="16">
    <location>
        <begin position="180"/>
        <end position="197"/>
    </location>
</feature>
<dbReference type="Proteomes" id="UP001191019">
    <property type="component" value="Unassembled WGS sequence"/>
</dbReference>
<sequence length="410" mass="44292">MAIIRKHKSDLVILFTTLGLMALGLIVIYAIGPMRANVLNSTYGSNYDSNFFFVGQLRSVGLSLLAFFAAFKWVPYKYIKKTAKPIMIIALALSGLLWILSMIGSSLVKCELGECRWFNFGGLSFQPAELLKLAMVIYLADFLARKREEGVIGKWQEFWVPLIIICGISLFLVVIAQGDLGTGVALIAIIFGMLLISGVPAKQYLIMLAVVLAVAVGSVVTSSHRMERVDAWLTTLTGGESTDSTYHVENAMLAIGTGGMFGVGVGNSVQATGYLPESINDSVFAIMGETFGFIGLFLIIAVFGIMLLHMLKVADNTPAISDRLLITGVFSWTLAQVVVNIMAMTSLVPVTGITLPLLSYGGTSMIFIAFAIGLVLQLSCYTSREVSKNEDISSRRGVRGAHHSGSRRSS</sequence>
<evidence type="ECO:0000256" key="16">
    <source>
        <dbReference type="SAM" id="Phobius"/>
    </source>
</evidence>
<dbReference type="EC" id="2.4.99.28" evidence="14"/>
<keyword evidence="5" id="KW-0133">Cell shape</keyword>
<evidence type="ECO:0000256" key="10">
    <source>
        <dbReference type="ARBA" id="ARBA00033270"/>
    </source>
</evidence>
<feature type="transmembrane region" description="Helical" evidence="16">
    <location>
        <begin position="51"/>
        <end position="74"/>
    </location>
</feature>
<feature type="transmembrane region" description="Helical" evidence="16">
    <location>
        <begin position="204"/>
        <end position="223"/>
    </location>
</feature>
<keyword evidence="8 16" id="KW-0472">Membrane</keyword>
<gene>
    <name evidence="17" type="primary">ftsW</name>
    <name evidence="17" type="ORF">G3RUM_00726</name>
</gene>
<feature type="transmembrane region" description="Helical" evidence="16">
    <location>
        <begin position="86"/>
        <end position="108"/>
    </location>
</feature>
<keyword evidence="7 16" id="KW-1133">Transmembrane helix</keyword>
<keyword evidence="2 17" id="KW-0328">Glycosyltransferase</keyword>
<comment type="caution">
    <text evidence="17">The sequence shown here is derived from an EMBL/GenBank/DDBJ whole genome shotgun (WGS) entry which is preliminary data.</text>
</comment>
<evidence type="ECO:0000256" key="2">
    <source>
        <dbReference type="ARBA" id="ARBA00022676"/>
    </source>
</evidence>
<dbReference type="RefSeq" id="WP_129735460.1">
    <property type="nucleotide sequence ID" value="NZ_PRLM01000006.1"/>
</dbReference>
<comment type="similarity">
    <text evidence="11">Belongs to the SEDS family. FtsW subfamily.</text>
</comment>
<keyword evidence="6" id="KW-0573">Peptidoglycan synthesis</keyword>
<keyword evidence="4 16" id="KW-0812">Transmembrane</keyword>
<evidence type="ECO:0000256" key="12">
    <source>
        <dbReference type="ARBA" id="ARBA00041185"/>
    </source>
</evidence>
<protein>
    <recommendedName>
        <fullName evidence="12">Probable peptidoglycan glycosyltransferase FtsW</fullName>
        <ecNumber evidence="14">2.4.99.28</ecNumber>
    </recommendedName>
    <alternativeName>
        <fullName evidence="13">Cell division protein FtsW</fullName>
    </alternativeName>
    <alternativeName>
        <fullName evidence="10">Cell wall polymerase</fullName>
    </alternativeName>
    <alternativeName>
        <fullName evidence="9">Peptidoglycan polymerase</fullName>
    </alternativeName>
</protein>
<evidence type="ECO:0000256" key="4">
    <source>
        <dbReference type="ARBA" id="ARBA00022692"/>
    </source>
</evidence>
<comment type="catalytic activity">
    <reaction evidence="15">
        <text>[GlcNAc-(1-&gt;4)-Mur2Ac(oyl-L-Ala-gamma-D-Glu-L-Lys-D-Ala-D-Ala)](n)-di-trans,octa-cis-undecaprenyl diphosphate + beta-D-GlcNAc-(1-&gt;4)-Mur2Ac(oyl-L-Ala-gamma-D-Glu-L-Lys-D-Ala-D-Ala)-di-trans,octa-cis-undecaprenyl diphosphate = [GlcNAc-(1-&gt;4)-Mur2Ac(oyl-L-Ala-gamma-D-Glu-L-Lys-D-Ala-D-Ala)](n+1)-di-trans,octa-cis-undecaprenyl diphosphate + di-trans,octa-cis-undecaprenyl diphosphate + H(+)</text>
        <dbReference type="Rhea" id="RHEA:23708"/>
        <dbReference type="Rhea" id="RHEA-COMP:9602"/>
        <dbReference type="Rhea" id="RHEA-COMP:9603"/>
        <dbReference type="ChEBI" id="CHEBI:15378"/>
        <dbReference type="ChEBI" id="CHEBI:58405"/>
        <dbReference type="ChEBI" id="CHEBI:60033"/>
        <dbReference type="ChEBI" id="CHEBI:78435"/>
        <dbReference type="EC" id="2.4.99.28"/>
    </reaction>
</comment>
<dbReference type="Pfam" id="PF01098">
    <property type="entry name" value="FTSW_RODA_SPOVE"/>
    <property type="match status" value="1"/>
</dbReference>
<dbReference type="EMBL" id="PRLM01000006">
    <property type="protein sequence ID" value="RYC74569.1"/>
    <property type="molecule type" value="Genomic_DNA"/>
</dbReference>
<feature type="transmembrane region" description="Helical" evidence="16">
    <location>
        <begin position="12"/>
        <end position="31"/>
    </location>
</feature>
<evidence type="ECO:0000256" key="7">
    <source>
        <dbReference type="ARBA" id="ARBA00022989"/>
    </source>
</evidence>
<evidence type="ECO:0000256" key="9">
    <source>
        <dbReference type="ARBA" id="ARBA00032370"/>
    </source>
</evidence>
<dbReference type="PANTHER" id="PTHR30474">
    <property type="entry name" value="CELL CYCLE PROTEIN"/>
    <property type="match status" value="1"/>
</dbReference>
<dbReference type="GO" id="GO:0016757">
    <property type="term" value="F:glycosyltransferase activity"/>
    <property type="evidence" value="ECO:0007669"/>
    <property type="project" value="UniProtKB-KW"/>
</dbReference>
<reference evidence="17 18" key="1">
    <citation type="journal article" date="2018" name="bioRxiv">
        <title>Evidence of independent acquisition and adaption of ultra-small bacteria to human hosts across the highly diverse yet reduced genomes of the phylum Saccharibacteria.</title>
        <authorList>
            <person name="McLean J.S."/>
            <person name="Bor B."/>
            <person name="To T.T."/>
            <person name="Liu Q."/>
            <person name="Kearns K.A."/>
            <person name="Solden L.M."/>
            <person name="Wrighton K.C."/>
            <person name="He X."/>
            <person name="Shi W."/>
        </authorList>
    </citation>
    <scope>NUCLEOTIDE SEQUENCE [LARGE SCALE GENOMIC DNA]</scope>
    <source>
        <strain evidence="17 18">TM7_G3_2_Rum_HOT_351B</strain>
    </source>
</reference>
<keyword evidence="18" id="KW-1185">Reference proteome</keyword>
<dbReference type="PANTHER" id="PTHR30474:SF2">
    <property type="entry name" value="PEPTIDOGLYCAN GLYCOSYLTRANSFERASE FTSW-RELATED"/>
    <property type="match status" value="1"/>
</dbReference>
<evidence type="ECO:0000256" key="6">
    <source>
        <dbReference type="ARBA" id="ARBA00022984"/>
    </source>
</evidence>
<feature type="transmembrane region" description="Helical" evidence="16">
    <location>
        <begin position="291"/>
        <end position="311"/>
    </location>
</feature>
<evidence type="ECO:0000256" key="1">
    <source>
        <dbReference type="ARBA" id="ARBA00004141"/>
    </source>
</evidence>
<feature type="transmembrane region" description="Helical" evidence="16">
    <location>
        <begin position="323"/>
        <end position="345"/>
    </location>
</feature>
<feature type="transmembrane region" description="Helical" evidence="16">
    <location>
        <begin position="357"/>
        <end position="378"/>
    </location>
</feature>
<accession>A0ABY0FNQ8</accession>
<keyword evidence="3 17" id="KW-0808">Transferase</keyword>
<evidence type="ECO:0000256" key="5">
    <source>
        <dbReference type="ARBA" id="ARBA00022960"/>
    </source>
</evidence>
<feature type="transmembrane region" description="Helical" evidence="16">
    <location>
        <begin position="156"/>
        <end position="174"/>
    </location>
</feature>
<proteinExistence type="inferred from homology"/>
<evidence type="ECO:0000256" key="15">
    <source>
        <dbReference type="ARBA" id="ARBA00049902"/>
    </source>
</evidence>
<reference evidence="17 18" key="2">
    <citation type="journal article" date="2020" name="Cell Rep.">
        <title>Acquisition and Adaptation of Ultra-small Parasitic Reduced Genome Bacteria to Mammalian Hosts.</title>
        <authorList>
            <person name="McLean J.S."/>
            <person name="Bor B."/>
            <person name="Kerns K.A."/>
            <person name="Liu Q."/>
            <person name="To T.T."/>
            <person name="Solden L."/>
            <person name="Hendrickson E.L."/>
            <person name="Wrighton K."/>
            <person name="Shi W."/>
            <person name="He X."/>
        </authorList>
    </citation>
    <scope>NUCLEOTIDE SEQUENCE [LARGE SCALE GENOMIC DNA]</scope>
    <source>
        <strain evidence="17 18">TM7_G3_2_Rum_HOT_351B</strain>
    </source>
</reference>
<evidence type="ECO:0000256" key="11">
    <source>
        <dbReference type="ARBA" id="ARBA00038053"/>
    </source>
</evidence>
<evidence type="ECO:0000256" key="8">
    <source>
        <dbReference type="ARBA" id="ARBA00023136"/>
    </source>
</evidence>
<evidence type="ECO:0000256" key="13">
    <source>
        <dbReference type="ARBA" id="ARBA00041418"/>
    </source>
</evidence>
<organism evidence="17 18">
    <name type="scientific">Candidatus Nanosyncoccus alces</name>
    <dbReference type="NCBI Taxonomy" id="2171997"/>
    <lineage>
        <taxon>Bacteria</taxon>
        <taxon>Candidatus Saccharimonadota</taxon>
        <taxon>Candidatus Nanosyncoccalia</taxon>
        <taxon>Candidatus Nanosyncoccales</taxon>
        <taxon>Candidatus Nanosyncoccaceae</taxon>
        <taxon>Candidatus Nanosyncoccus</taxon>
    </lineage>
</organism>
<evidence type="ECO:0000256" key="14">
    <source>
        <dbReference type="ARBA" id="ARBA00044770"/>
    </source>
</evidence>
<dbReference type="InterPro" id="IPR001182">
    <property type="entry name" value="FtsW/RodA"/>
</dbReference>
<evidence type="ECO:0000313" key="18">
    <source>
        <dbReference type="Proteomes" id="UP001191019"/>
    </source>
</evidence>
<evidence type="ECO:0000256" key="3">
    <source>
        <dbReference type="ARBA" id="ARBA00022679"/>
    </source>
</evidence>